<gene>
    <name evidence="12" type="ORF">Egran_03109</name>
</gene>
<comment type="subcellular location">
    <subcellularLocation>
        <location evidence="1">Mitochondrion membrane</location>
        <topology evidence="1">Multi-pass membrane protein</topology>
    </subcellularLocation>
</comment>
<dbReference type="InterPro" id="IPR018108">
    <property type="entry name" value="MCP_transmembrane"/>
</dbReference>
<keyword evidence="3 11" id="KW-0813">Transport</keyword>
<dbReference type="Proteomes" id="UP000243515">
    <property type="component" value="Unassembled WGS sequence"/>
</dbReference>
<dbReference type="Pfam" id="PF00153">
    <property type="entry name" value="Mito_carr"/>
    <property type="match status" value="3"/>
</dbReference>
<dbReference type="AlphaFoldDB" id="A0A232LYJ2"/>
<keyword evidence="4 10" id="KW-0812">Transmembrane</keyword>
<keyword evidence="5" id="KW-0677">Repeat</keyword>
<evidence type="ECO:0000256" key="1">
    <source>
        <dbReference type="ARBA" id="ARBA00004225"/>
    </source>
</evidence>
<dbReference type="GO" id="GO:0031966">
    <property type="term" value="C:mitochondrial membrane"/>
    <property type="evidence" value="ECO:0007669"/>
    <property type="project" value="UniProtKB-SubCell"/>
</dbReference>
<evidence type="ECO:0000256" key="11">
    <source>
        <dbReference type="RuleBase" id="RU000488"/>
    </source>
</evidence>
<dbReference type="SUPFAM" id="SSF103506">
    <property type="entry name" value="Mitochondrial carrier"/>
    <property type="match status" value="1"/>
</dbReference>
<evidence type="ECO:0000313" key="13">
    <source>
        <dbReference type="Proteomes" id="UP000243515"/>
    </source>
</evidence>
<reference evidence="12 13" key="1">
    <citation type="journal article" date="2015" name="Environ. Microbiol.">
        <title>Metagenome sequence of Elaphomyces granulatus from sporocarp tissue reveals Ascomycota ectomycorrhizal fingerprints of genome expansion and a Proteobacteria-rich microbiome.</title>
        <authorList>
            <person name="Quandt C.A."/>
            <person name="Kohler A."/>
            <person name="Hesse C.N."/>
            <person name="Sharpton T.J."/>
            <person name="Martin F."/>
            <person name="Spatafora J.W."/>
        </authorList>
    </citation>
    <scope>NUCLEOTIDE SEQUENCE [LARGE SCALE GENOMIC DNA]</scope>
    <source>
        <strain evidence="12 13">OSC145934</strain>
    </source>
</reference>
<evidence type="ECO:0000256" key="3">
    <source>
        <dbReference type="ARBA" id="ARBA00022448"/>
    </source>
</evidence>
<keyword evidence="8" id="KW-0496">Mitochondrion</keyword>
<keyword evidence="6" id="KW-0999">Mitochondrion inner membrane</keyword>
<feature type="repeat" description="Solcar" evidence="10">
    <location>
        <begin position="123"/>
        <end position="227"/>
    </location>
</feature>
<keyword evidence="13" id="KW-1185">Reference proteome</keyword>
<evidence type="ECO:0000256" key="4">
    <source>
        <dbReference type="ARBA" id="ARBA00022692"/>
    </source>
</evidence>
<dbReference type="Gene3D" id="1.50.40.10">
    <property type="entry name" value="Mitochondrial carrier domain"/>
    <property type="match status" value="1"/>
</dbReference>
<accession>A0A232LYJ2</accession>
<evidence type="ECO:0008006" key="14">
    <source>
        <dbReference type="Google" id="ProtNLM"/>
    </source>
</evidence>
<keyword evidence="9 10" id="KW-0472">Membrane</keyword>
<sequence length="326" mass="35890">MSSKSWVAERSRLLKKYRTQVASAVSTVCAYLAVTPLENLKTRMQTHNFKNLLACAQYIWRTEGIRGYTAGCLPPLMSVTFVRVTNFSTYQAAKYAISEEFEKHTGISPLRYYNQPGSTPTVGTIVTFAGAGMAAGLAASPIACPFELAKNVVQTSVLLSHRSQASPDAVRDPNLRSMPRIGTFQAFKRIINRHGFLGLYTGYHLHALRDTVGTGLYFGIYETVKQVIVKEFGPQQSPFGPPMVAGALCGTVPWILTYSLDTRKTRAQSILLGKSKEIGEASTAVASSSMYKGLSVSLLRTSIQNMILLSMFEYMKLKINQLEDDV</sequence>
<dbReference type="PANTHER" id="PTHR45624:SF9">
    <property type="entry name" value="CARRIER PROTEIN, PUTATIVE (AFU_ORTHOLOGUE AFUA_4G06390)-RELATED"/>
    <property type="match status" value="1"/>
</dbReference>
<name>A0A232LYJ2_9EURO</name>
<evidence type="ECO:0000256" key="9">
    <source>
        <dbReference type="ARBA" id="ARBA00023136"/>
    </source>
</evidence>
<evidence type="ECO:0000256" key="10">
    <source>
        <dbReference type="PROSITE-ProRule" id="PRU00282"/>
    </source>
</evidence>
<evidence type="ECO:0000256" key="8">
    <source>
        <dbReference type="ARBA" id="ARBA00023128"/>
    </source>
</evidence>
<dbReference type="GO" id="GO:0022857">
    <property type="term" value="F:transmembrane transporter activity"/>
    <property type="evidence" value="ECO:0007669"/>
    <property type="project" value="TreeGrafter"/>
</dbReference>
<evidence type="ECO:0000256" key="5">
    <source>
        <dbReference type="ARBA" id="ARBA00022737"/>
    </source>
</evidence>
<feature type="repeat" description="Solcar" evidence="10">
    <location>
        <begin position="237"/>
        <end position="318"/>
    </location>
</feature>
<dbReference type="FunFam" id="1.50.40.10:FF:000167">
    <property type="entry name" value="Uncharacterized mitochondrial carrier C29A3.11c"/>
    <property type="match status" value="1"/>
</dbReference>
<comment type="caution">
    <text evidence="12">The sequence shown here is derived from an EMBL/GenBank/DDBJ whole genome shotgun (WGS) entry which is preliminary data.</text>
</comment>
<protein>
    <recommendedName>
        <fullName evidence="14">Mitochondrial thiamine pyrophosphate carrier 1</fullName>
    </recommendedName>
</protein>
<evidence type="ECO:0000313" key="12">
    <source>
        <dbReference type="EMBL" id="OXV09134.1"/>
    </source>
</evidence>
<dbReference type="PANTHER" id="PTHR45624">
    <property type="entry name" value="MITOCHONDRIAL BASIC AMINO ACIDS TRANSPORTER-RELATED"/>
    <property type="match status" value="1"/>
</dbReference>
<organism evidence="12 13">
    <name type="scientific">Elaphomyces granulatus</name>
    <dbReference type="NCBI Taxonomy" id="519963"/>
    <lineage>
        <taxon>Eukaryota</taxon>
        <taxon>Fungi</taxon>
        <taxon>Dikarya</taxon>
        <taxon>Ascomycota</taxon>
        <taxon>Pezizomycotina</taxon>
        <taxon>Eurotiomycetes</taxon>
        <taxon>Eurotiomycetidae</taxon>
        <taxon>Eurotiales</taxon>
        <taxon>Elaphomycetaceae</taxon>
        <taxon>Elaphomyces</taxon>
    </lineage>
</organism>
<dbReference type="InterPro" id="IPR050567">
    <property type="entry name" value="Mitochondrial_Carrier"/>
</dbReference>
<dbReference type="InterPro" id="IPR023395">
    <property type="entry name" value="MCP_dom_sf"/>
</dbReference>
<evidence type="ECO:0000256" key="2">
    <source>
        <dbReference type="ARBA" id="ARBA00006375"/>
    </source>
</evidence>
<proteinExistence type="inferred from homology"/>
<dbReference type="EMBL" id="NPHW01003696">
    <property type="protein sequence ID" value="OXV09134.1"/>
    <property type="molecule type" value="Genomic_DNA"/>
</dbReference>
<dbReference type="PROSITE" id="PS50920">
    <property type="entry name" value="SOLCAR"/>
    <property type="match status" value="3"/>
</dbReference>
<feature type="repeat" description="Solcar" evidence="10">
    <location>
        <begin position="14"/>
        <end position="96"/>
    </location>
</feature>
<comment type="similarity">
    <text evidence="2 11">Belongs to the mitochondrial carrier (TC 2.A.29) family.</text>
</comment>
<dbReference type="OrthoDB" id="2382881at2759"/>
<keyword evidence="7" id="KW-1133">Transmembrane helix</keyword>
<evidence type="ECO:0000256" key="6">
    <source>
        <dbReference type="ARBA" id="ARBA00022792"/>
    </source>
</evidence>
<evidence type="ECO:0000256" key="7">
    <source>
        <dbReference type="ARBA" id="ARBA00022989"/>
    </source>
</evidence>